<sequence>MADVNAVPTPGFDSFGLHADILRAIAEQGYTQPTPIQAQAIPVVLSGRDVMGAAQTGTGKTASFSLPIIQRLLPDANTSASPARHPVRALILTPTRELADQVADNVRAYAGHTPLRNTVVFGGVDMNPQKDTLRRGVEILIATPGRLLDHVEQKTVNLSQVKMLVLDEADRMLDMGFLPDLQRILNLLPKQRQTLLFSATFSNEIKKLASSYLTNPLTIEVARRNATADNVEQVVYEVDEDDKRAAVVQILRDRDLKQVIVFVNSKVGASRLARQLEREGVVTAAIHGDKSQNERMQALEAFKQGGIQALVATDVAARGLDISDLPGVINYDLPYNPEDYVHRIGRTGRAGASGEAISLCAPDERKQIVEIEKLIKRELKRGELVLERRSRPRDDRGERFERSDRSERGERSDRGERHSRHEGLRVSRSGGTAPRRVRPEDEFFYKPYEPSTSASADEAQHDGRSSQASGAPTAFGGLPDKAPKRQVAALLAGFPRKASH</sequence>
<evidence type="ECO:0000256" key="11">
    <source>
        <dbReference type="RuleBase" id="RU000492"/>
    </source>
</evidence>
<dbReference type="OrthoDB" id="5297934at2"/>
<keyword evidence="5 11" id="KW-0347">Helicase</keyword>
<keyword evidence="4 11" id="KW-0378">Hydrolase</keyword>
<dbReference type="RefSeq" id="WP_150611736.1">
    <property type="nucleotide sequence ID" value="NZ_CABPRU010000002.1"/>
</dbReference>
<dbReference type="EC" id="3.6.4.13" evidence="1"/>
<comment type="similarity">
    <text evidence="7 11">Belongs to the DEAD box helicase family.</text>
</comment>
<evidence type="ECO:0000256" key="5">
    <source>
        <dbReference type="ARBA" id="ARBA00022806"/>
    </source>
</evidence>
<dbReference type="InterPro" id="IPR014014">
    <property type="entry name" value="RNA_helicase_DEAD_Q_motif"/>
</dbReference>
<comment type="catalytic activity">
    <reaction evidence="8">
        <text>ATP + H2O = ADP + phosphate + H(+)</text>
        <dbReference type="Rhea" id="RHEA:13065"/>
        <dbReference type="ChEBI" id="CHEBI:15377"/>
        <dbReference type="ChEBI" id="CHEBI:15378"/>
        <dbReference type="ChEBI" id="CHEBI:30616"/>
        <dbReference type="ChEBI" id="CHEBI:43474"/>
        <dbReference type="ChEBI" id="CHEBI:456216"/>
        <dbReference type="EC" id="3.6.4.13"/>
    </reaction>
</comment>
<dbReference type="InterPro" id="IPR000629">
    <property type="entry name" value="RNA-helicase_DEAD-box_CS"/>
</dbReference>
<evidence type="ECO:0000256" key="3">
    <source>
        <dbReference type="ARBA" id="ARBA00022741"/>
    </source>
</evidence>
<dbReference type="Pfam" id="PF00271">
    <property type="entry name" value="Helicase_C"/>
    <property type="match status" value="1"/>
</dbReference>
<dbReference type="GO" id="GO:0003724">
    <property type="term" value="F:RNA helicase activity"/>
    <property type="evidence" value="ECO:0007669"/>
    <property type="project" value="UniProtKB-EC"/>
</dbReference>
<dbReference type="PANTHER" id="PTHR47959">
    <property type="entry name" value="ATP-DEPENDENT RNA HELICASE RHLE-RELATED"/>
    <property type="match status" value="1"/>
</dbReference>
<evidence type="ECO:0000256" key="8">
    <source>
        <dbReference type="ARBA" id="ARBA00047984"/>
    </source>
</evidence>
<dbReference type="GO" id="GO:0016887">
    <property type="term" value="F:ATP hydrolysis activity"/>
    <property type="evidence" value="ECO:0007669"/>
    <property type="project" value="RHEA"/>
</dbReference>
<dbReference type="InterPro" id="IPR011545">
    <property type="entry name" value="DEAD/DEAH_box_helicase_dom"/>
</dbReference>
<dbReference type="GO" id="GO:0005829">
    <property type="term" value="C:cytosol"/>
    <property type="evidence" value="ECO:0007669"/>
    <property type="project" value="TreeGrafter"/>
</dbReference>
<protein>
    <recommendedName>
        <fullName evidence="9">DEAD-box ATP-dependent RNA helicase RhpA</fullName>
        <ecNumber evidence="1">3.6.4.13</ecNumber>
    </recommendedName>
</protein>
<keyword evidence="3 11" id="KW-0547">Nucleotide-binding</keyword>
<keyword evidence="6 11" id="KW-0067">ATP-binding</keyword>
<dbReference type="PROSITE" id="PS51194">
    <property type="entry name" value="HELICASE_CTER"/>
    <property type="match status" value="1"/>
</dbReference>
<evidence type="ECO:0000256" key="7">
    <source>
        <dbReference type="ARBA" id="ARBA00038437"/>
    </source>
</evidence>
<organism evidence="16 17">
    <name type="scientific">Pandoraea terrigena</name>
    <dbReference type="NCBI Taxonomy" id="2508292"/>
    <lineage>
        <taxon>Bacteria</taxon>
        <taxon>Pseudomonadati</taxon>
        <taxon>Pseudomonadota</taxon>
        <taxon>Betaproteobacteria</taxon>
        <taxon>Burkholderiales</taxon>
        <taxon>Burkholderiaceae</taxon>
        <taxon>Pandoraea</taxon>
    </lineage>
</organism>
<evidence type="ECO:0000313" key="17">
    <source>
        <dbReference type="Proteomes" id="UP000334380"/>
    </source>
</evidence>
<name>A0A5E4ST16_9BURK</name>
<dbReference type="InterPro" id="IPR014001">
    <property type="entry name" value="Helicase_ATP-bd"/>
</dbReference>
<dbReference type="EMBL" id="CABPRU010000002">
    <property type="protein sequence ID" value="VVD78920.1"/>
    <property type="molecule type" value="Genomic_DNA"/>
</dbReference>
<dbReference type="CDD" id="cd00268">
    <property type="entry name" value="DEADc"/>
    <property type="match status" value="1"/>
</dbReference>
<dbReference type="SMART" id="SM00490">
    <property type="entry name" value="HELICc"/>
    <property type="match status" value="1"/>
</dbReference>
<dbReference type="InterPro" id="IPR001650">
    <property type="entry name" value="Helicase_C-like"/>
</dbReference>
<dbReference type="Gene3D" id="3.40.50.300">
    <property type="entry name" value="P-loop containing nucleotide triphosphate hydrolases"/>
    <property type="match status" value="2"/>
</dbReference>
<evidence type="ECO:0000256" key="1">
    <source>
        <dbReference type="ARBA" id="ARBA00012552"/>
    </source>
</evidence>
<dbReference type="GO" id="GO:0009266">
    <property type="term" value="P:response to temperature stimulus"/>
    <property type="evidence" value="ECO:0007669"/>
    <property type="project" value="UniProtKB-ARBA"/>
</dbReference>
<evidence type="ECO:0000259" key="13">
    <source>
        <dbReference type="PROSITE" id="PS51192"/>
    </source>
</evidence>
<dbReference type="Pfam" id="PF00270">
    <property type="entry name" value="DEAD"/>
    <property type="match status" value="1"/>
</dbReference>
<dbReference type="InterPro" id="IPR050079">
    <property type="entry name" value="DEAD_box_RNA_helicase"/>
</dbReference>
<dbReference type="Proteomes" id="UP000334380">
    <property type="component" value="Unassembled WGS sequence"/>
</dbReference>
<dbReference type="SMART" id="SM00487">
    <property type="entry name" value="DEXDc"/>
    <property type="match status" value="1"/>
</dbReference>
<dbReference type="AlphaFoldDB" id="A0A5E4ST16"/>
<reference evidence="16 17" key="1">
    <citation type="submission" date="2019-08" db="EMBL/GenBank/DDBJ databases">
        <authorList>
            <person name="Peeters C."/>
        </authorList>
    </citation>
    <scope>NUCLEOTIDE SEQUENCE [LARGE SCALE GENOMIC DNA]</scope>
    <source>
        <strain evidence="16 17">LMG 31013</strain>
    </source>
</reference>
<evidence type="ECO:0000313" key="16">
    <source>
        <dbReference type="EMBL" id="VVD78920.1"/>
    </source>
</evidence>
<dbReference type="PROSITE" id="PS51195">
    <property type="entry name" value="Q_MOTIF"/>
    <property type="match status" value="1"/>
</dbReference>
<feature type="short sequence motif" description="Q motif" evidence="10">
    <location>
        <begin position="10"/>
        <end position="38"/>
    </location>
</feature>
<evidence type="ECO:0000259" key="15">
    <source>
        <dbReference type="PROSITE" id="PS51195"/>
    </source>
</evidence>
<feature type="region of interest" description="Disordered" evidence="12">
    <location>
        <begin position="389"/>
        <end position="482"/>
    </location>
</feature>
<feature type="domain" description="DEAD-box RNA helicase Q" evidence="15">
    <location>
        <begin position="10"/>
        <end position="38"/>
    </location>
</feature>
<dbReference type="PANTHER" id="PTHR47959:SF13">
    <property type="entry name" value="ATP-DEPENDENT RNA HELICASE RHLE"/>
    <property type="match status" value="1"/>
</dbReference>
<dbReference type="FunFam" id="3.40.50.300:FF:000108">
    <property type="entry name" value="ATP-dependent RNA helicase RhlE"/>
    <property type="match status" value="1"/>
</dbReference>
<feature type="domain" description="Helicase C-terminal" evidence="14">
    <location>
        <begin position="230"/>
        <end position="392"/>
    </location>
</feature>
<accession>A0A5E4ST16</accession>
<dbReference type="PROSITE" id="PS51192">
    <property type="entry name" value="HELICASE_ATP_BIND_1"/>
    <property type="match status" value="1"/>
</dbReference>
<dbReference type="GO" id="GO:0003676">
    <property type="term" value="F:nucleic acid binding"/>
    <property type="evidence" value="ECO:0007669"/>
    <property type="project" value="InterPro"/>
</dbReference>
<dbReference type="PROSITE" id="PS00039">
    <property type="entry name" value="DEAD_ATP_HELICASE"/>
    <property type="match status" value="1"/>
</dbReference>
<feature type="domain" description="Helicase ATP-binding" evidence="13">
    <location>
        <begin position="41"/>
        <end position="219"/>
    </location>
</feature>
<dbReference type="SUPFAM" id="SSF52540">
    <property type="entry name" value="P-loop containing nucleoside triphosphate hydrolases"/>
    <property type="match status" value="1"/>
</dbReference>
<gene>
    <name evidence="16" type="primary">rhlE_2</name>
    <name evidence="16" type="ORF">PTE31013_00999</name>
</gene>
<dbReference type="InterPro" id="IPR044742">
    <property type="entry name" value="DEAD/DEAH_RhlB"/>
</dbReference>
<evidence type="ECO:0000256" key="9">
    <source>
        <dbReference type="ARBA" id="ARBA00074363"/>
    </source>
</evidence>
<evidence type="ECO:0000256" key="4">
    <source>
        <dbReference type="ARBA" id="ARBA00022801"/>
    </source>
</evidence>
<dbReference type="GO" id="GO:0042255">
    <property type="term" value="P:ribosome assembly"/>
    <property type="evidence" value="ECO:0007669"/>
    <property type="project" value="UniProtKB-ARBA"/>
</dbReference>
<evidence type="ECO:0000256" key="12">
    <source>
        <dbReference type="SAM" id="MobiDB-lite"/>
    </source>
</evidence>
<proteinExistence type="inferred from homology"/>
<evidence type="ECO:0000259" key="14">
    <source>
        <dbReference type="PROSITE" id="PS51194"/>
    </source>
</evidence>
<dbReference type="CDD" id="cd18787">
    <property type="entry name" value="SF2_C_DEAD"/>
    <property type="match status" value="1"/>
</dbReference>
<keyword evidence="2" id="KW-0963">Cytoplasm</keyword>
<evidence type="ECO:0000256" key="6">
    <source>
        <dbReference type="ARBA" id="ARBA00022840"/>
    </source>
</evidence>
<evidence type="ECO:0000256" key="2">
    <source>
        <dbReference type="ARBA" id="ARBA00022490"/>
    </source>
</evidence>
<dbReference type="InterPro" id="IPR027417">
    <property type="entry name" value="P-loop_NTPase"/>
</dbReference>
<feature type="compositionally biased region" description="Basic and acidic residues" evidence="12">
    <location>
        <begin position="389"/>
        <end position="425"/>
    </location>
</feature>
<keyword evidence="17" id="KW-1185">Reference proteome</keyword>
<evidence type="ECO:0000256" key="10">
    <source>
        <dbReference type="PROSITE-ProRule" id="PRU00552"/>
    </source>
</evidence>
<dbReference type="GO" id="GO:0005524">
    <property type="term" value="F:ATP binding"/>
    <property type="evidence" value="ECO:0007669"/>
    <property type="project" value="UniProtKB-KW"/>
</dbReference>